<evidence type="ECO:0000313" key="1">
    <source>
        <dbReference type="EMBL" id="SLM86248.1"/>
    </source>
</evidence>
<accession>A0A1X6WPQ7</accession>
<dbReference type="EMBL" id="FWFD01000013">
    <property type="protein sequence ID" value="SLM86248.1"/>
    <property type="molecule type" value="Genomic_DNA"/>
</dbReference>
<proteinExistence type="predicted"/>
<name>A0A1X6WPQ7_9ENTE</name>
<organism evidence="1 2">
    <name type="scientific">Vagococcus fluvialis bH819</name>
    <dbReference type="NCBI Taxonomy" id="1255619"/>
    <lineage>
        <taxon>Bacteria</taxon>
        <taxon>Bacillati</taxon>
        <taxon>Bacillota</taxon>
        <taxon>Bacilli</taxon>
        <taxon>Lactobacillales</taxon>
        <taxon>Enterococcaceae</taxon>
        <taxon>Vagococcus</taxon>
    </lineage>
</organism>
<dbReference type="Proteomes" id="UP000195918">
    <property type="component" value="Unassembled WGS sequence"/>
</dbReference>
<dbReference type="AlphaFoldDB" id="A0A1X6WPQ7"/>
<evidence type="ECO:0000313" key="2">
    <source>
        <dbReference type="Proteomes" id="UP000195918"/>
    </source>
</evidence>
<keyword evidence="2" id="KW-1185">Reference proteome</keyword>
<sequence>MTVTHGLQLVVACDSSASIGHKEYDAVKIDPEIVAACCLRVPLFELICVGAKPNLVVDMIGNEYDTTGKKMISGIQSELKKAELENLPINGSTEENMLTQMSSLGITVIGEIEGKFIQPIIHKNDYLYQLGQPYVGNEVIANLDSLCDYNDLYQLKSDFSVIDMLPVGSKGIKYESQILARDNELEIEFYHPNDETLKRSAGPSTVVLVVVLEKEREKFNLNHTNVVEIGQFK</sequence>
<gene>
    <name evidence="1" type="ORF">FM121_09170</name>
</gene>
<protein>
    <submittedName>
        <fullName evidence="1">Predicted alpha-ribazole-5-phosphate synthase CblS for cobalamin biosynthesis</fullName>
    </submittedName>
</protein>
<reference evidence="2" key="1">
    <citation type="submission" date="2017-02" db="EMBL/GenBank/DDBJ databases">
        <authorList>
            <person name="Dridi B."/>
        </authorList>
    </citation>
    <scope>NUCLEOTIDE SEQUENCE [LARGE SCALE GENOMIC DNA]</scope>
    <source>
        <strain evidence="2">bH819</strain>
    </source>
</reference>